<dbReference type="SUPFAM" id="SSF50998">
    <property type="entry name" value="Quinoprotein alcohol dehydrogenase-like"/>
    <property type="match status" value="1"/>
</dbReference>
<dbReference type="AlphaFoldDB" id="C0QTT1"/>
<accession>C0QTT1</accession>
<dbReference type="RefSeq" id="WP_012675574.1">
    <property type="nucleotide sequence ID" value="NC_012440.1"/>
</dbReference>
<dbReference type="InterPro" id="IPR001680">
    <property type="entry name" value="WD40_rpt"/>
</dbReference>
<evidence type="ECO:0000313" key="5">
    <source>
        <dbReference type="Proteomes" id="UP000001366"/>
    </source>
</evidence>
<keyword evidence="2" id="KW-0677">Repeat</keyword>
<protein>
    <submittedName>
        <fullName evidence="4">Putative periplasmic protein</fullName>
    </submittedName>
</protein>
<dbReference type="EMBL" id="CP001230">
    <property type="protein sequence ID" value="ACO03335.1"/>
    <property type="molecule type" value="Genomic_DNA"/>
</dbReference>
<feature type="repeat" description="WD" evidence="3">
    <location>
        <begin position="286"/>
        <end position="318"/>
    </location>
</feature>
<evidence type="ECO:0000256" key="2">
    <source>
        <dbReference type="ARBA" id="ARBA00022737"/>
    </source>
</evidence>
<keyword evidence="5" id="KW-1185">Reference proteome</keyword>
<dbReference type="Proteomes" id="UP000001366">
    <property type="component" value="Chromosome"/>
</dbReference>
<name>C0QTT1_PERMH</name>
<evidence type="ECO:0000256" key="3">
    <source>
        <dbReference type="PROSITE-ProRule" id="PRU00221"/>
    </source>
</evidence>
<dbReference type="HOGENOM" id="CLU_076338_0_0_0"/>
<proteinExistence type="predicted"/>
<dbReference type="InterPro" id="IPR011047">
    <property type="entry name" value="Quinoprotein_ADH-like_sf"/>
</dbReference>
<dbReference type="PROSITE" id="PS50082">
    <property type="entry name" value="WD_REPEATS_2"/>
    <property type="match status" value="1"/>
</dbReference>
<dbReference type="PaxDb" id="123214-PERMA_0303"/>
<dbReference type="PANTHER" id="PTHR19857">
    <property type="entry name" value="MITOCHONDRIAL DIVISION PROTEIN 1-RELATED"/>
    <property type="match status" value="1"/>
</dbReference>
<dbReference type="PROSITE" id="PS50294">
    <property type="entry name" value="WD_REPEATS_REGION"/>
    <property type="match status" value="1"/>
</dbReference>
<evidence type="ECO:0000313" key="4">
    <source>
        <dbReference type="EMBL" id="ACO03335.1"/>
    </source>
</evidence>
<reference evidence="4 5" key="1">
    <citation type="journal article" date="2009" name="J. Bacteriol.">
        <title>Complete and draft genome sequences of six members of the Aquificales.</title>
        <authorList>
            <person name="Reysenbach A.L."/>
            <person name="Hamamura N."/>
            <person name="Podar M."/>
            <person name="Griffiths E."/>
            <person name="Ferreira S."/>
            <person name="Hochstein R."/>
            <person name="Heidelberg J."/>
            <person name="Johnson J."/>
            <person name="Mead D."/>
            <person name="Pohorille A."/>
            <person name="Sarmiento M."/>
            <person name="Schweighofer K."/>
            <person name="Seshadri R."/>
            <person name="Voytek M.A."/>
        </authorList>
    </citation>
    <scope>NUCLEOTIDE SEQUENCE [LARGE SCALE GENOMIC DNA]</scope>
    <source>
        <strain evidence="5">DSM 14350 / EX-H1</strain>
    </source>
</reference>
<sequence>MIRTFVLLLFFVSIAYGKVFKNTDIVDLKSAITEIRLKDGKLYVSVELGKIYVLDLEEKKVLNVIELPEIENYFGEKLKPKVFSIDICRNGNIIAVVEGFDGTRELKFITVNDGRIHTIIPGKRRISMTKVRFVDKNNVVVATTGDEILLISLDDKKIHYRKSVGMSTFSDMEINEDKTLVAVGDESGDVHIADVKTGDLVKDLTGINVDRLFNVDFRNGRVASGGRDRRVAVYDLETGKGKRFDGQFLVFGLGLSPSAKYLAYLYNDKNDVAVVNVDTGSRVDMLTGHKYTVSVILFLDENSLIVGCDDGKLFFWRR</sequence>
<organism evidence="4 5">
    <name type="scientific">Persephonella marina (strain DSM 14350 / EX-H1)</name>
    <dbReference type="NCBI Taxonomy" id="123214"/>
    <lineage>
        <taxon>Bacteria</taxon>
        <taxon>Pseudomonadati</taxon>
        <taxon>Aquificota</taxon>
        <taxon>Aquificia</taxon>
        <taxon>Aquificales</taxon>
        <taxon>Hydrogenothermaceae</taxon>
        <taxon>Persephonella</taxon>
    </lineage>
</organism>
<dbReference type="Gene3D" id="2.130.10.10">
    <property type="entry name" value="YVTN repeat-like/Quinoprotein amine dehydrogenase"/>
    <property type="match status" value="2"/>
</dbReference>
<dbReference type="OrthoDB" id="11703at2"/>
<dbReference type="Pfam" id="PF00400">
    <property type="entry name" value="WD40"/>
    <property type="match status" value="1"/>
</dbReference>
<gene>
    <name evidence="4" type="ordered locus">PERMA_0303</name>
</gene>
<dbReference type="SMART" id="SM00320">
    <property type="entry name" value="WD40"/>
    <property type="match status" value="3"/>
</dbReference>
<dbReference type="eggNOG" id="COG3391">
    <property type="taxonomic scope" value="Bacteria"/>
</dbReference>
<evidence type="ECO:0000256" key="1">
    <source>
        <dbReference type="ARBA" id="ARBA00022574"/>
    </source>
</evidence>
<dbReference type="STRING" id="123214.PERMA_0303"/>
<dbReference type="PANTHER" id="PTHR19857:SF21">
    <property type="entry name" value="ANAPHASE-PROMOTING COMPLEX SUBUNIT 4 WD40 DOMAIN-CONTAINING PROTEIN"/>
    <property type="match status" value="1"/>
</dbReference>
<dbReference type="InterPro" id="IPR051179">
    <property type="entry name" value="WD_repeat_multifunction"/>
</dbReference>
<keyword evidence="1 3" id="KW-0853">WD repeat</keyword>
<dbReference type="InterPro" id="IPR015943">
    <property type="entry name" value="WD40/YVTN_repeat-like_dom_sf"/>
</dbReference>
<dbReference type="KEGG" id="pmx:PERMA_0303"/>